<keyword evidence="6" id="KW-1185">Reference proteome</keyword>
<accession>A0ABQ9E147</accession>
<dbReference type="PROSITE" id="PS50871">
    <property type="entry name" value="C1Q"/>
    <property type="match status" value="1"/>
</dbReference>
<dbReference type="PANTHER" id="PTHR22923">
    <property type="entry name" value="CEREBELLIN-RELATED"/>
    <property type="match status" value="1"/>
</dbReference>
<proteinExistence type="predicted"/>
<evidence type="ECO:0000313" key="5">
    <source>
        <dbReference type="EMBL" id="KAJ8299178.1"/>
    </source>
</evidence>
<evidence type="ECO:0000256" key="3">
    <source>
        <dbReference type="ARBA" id="ARBA00022729"/>
    </source>
</evidence>
<comment type="caution">
    <text evidence="5">The sequence shown here is derived from an EMBL/GenBank/DDBJ whole genome shotgun (WGS) entry which is preliminary data.</text>
</comment>
<evidence type="ECO:0000256" key="1">
    <source>
        <dbReference type="ARBA" id="ARBA00004613"/>
    </source>
</evidence>
<keyword evidence="3" id="KW-0732">Signal</keyword>
<dbReference type="EMBL" id="JARBDR010000921">
    <property type="protein sequence ID" value="KAJ8299178.1"/>
    <property type="molecule type" value="Genomic_DNA"/>
</dbReference>
<dbReference type="InterPro" id="IPR001073">
    <property type="entry name" value="C1q_dom"/>
</dbReference>
<evidence type="ECO:0000256" key="2">
    <source>
        <dbReference type="ARBA" id="ARBA00022525"/>
    </source>
</evidence>
<dbReference type="Gene3D" id="2.60.120.40">
    <property type="match status" value="1"/>
</dbReference>
<protein>
    <recommendedName>
        <fullName evidence="4">C1q domain-containing protein</fullName>
    </recommendedName>
</protein>
<dbReference type="InterPro" id="IPR050822">
    <property type="entry name" value="Cerebellin_Synaptic_Org"/>
</dbReference>
<dbReference type="Proteomes" id="UP001217089">
    <property type="component" value="Unassembled WGS sequence"/>
</dbReference>
<dbReference type="Pfam" id="PF00386">
    <property type="entry name" value="C1q"/>
    <property type="match status" value="1"/>
</dbReference>
<dbReference type="InterPro" id="IPR008983">
    <property type="entry name" value="Tumour_necrosis_fac-like_dom"/>
</dbReference>
<name>A0ABQ9E147_TEGGR</name>
<organism evidence="5 6">
    <name type="scientific">Tegillarca granosa</name>
    <name type="common">Malaysian cockle</name>
    <name type="synonym">Anadara granosa</name>
    <dbReference type="NCBI Taxonomy" id="220873"/>
    <lineage>
        <taxon>Eukaryota</taxon>
        <taxon>Metazoa</taxon>
        <taxon>Spiralia</taxon>
        <taxon>Lophotrochozoa</taxon>
        <taxon>Mollusca</taxon>
        <taxon>Bivalvia</taxon>
        <taxon>Autobranchia</taxon>
        <taxon>Pteriomorphia</taxon>
        <taxon>Arcoida</taxon>
        <taxon>Arcoidea</taxon>
        <taxon>Arcidae</taxon>
        <taxon>Tegillarca</taxon>
    </lineage>
</organism>
<dbReference type="PANTHER" id="PTHR22923:SF116">
    <property type="entry name" value="C1Q DOMAIN-CONTAINING PROTEIN"/>
    <property type="match status" value="1"/>
</dbReference>
<evidence type="ECO:0000313" key="6">
    <source>
        <dbReference type="Proteomes" id="UP001217089"/>
    </source>
</evidence>
<feature type="domain" description="C1q" evidence="4">
    <location>
        <begin position="1"/>
        <end position="52"/>
    </location>
</feature>
<dbReference type="SUPFAM" id="SSF49842">
    <property type="entry name" value="TNF-like"/>
    <property type="match status" value="1"/>
</dbReference>
<comment type="subcellular location">
    <subcellularLocation>
        <location evidence="1">Secreted</location>
    </subcellularLocation>
</comment>
<gene>
    <name evidence="5" type="ORF">KUTeg_023238</name>
</gene>
<keyword evidence="2" id="KW-0964">Secreted</keyword>
<reference evidence="5 6" key="1">
    <citation type="submission" date="2022-12" db="EMBL/GenBank/DDBJ databases">
        <title>Chromosome-level genome of Tegillarca granosa.</title>
        <authorList>
            <person name="Kim J."/>
        </authorList>
    </citation>
    <scope>NUCLEOTIDE SEQUENCE [LARGE SCALE GENOMIC DNA]</scope>
    <source>
        <strain evidence="5">Teg-2019</strain>
        <tissue evidence="5">Adductor muscle</tissue>
    </source>
</reference>
<evidence type="ECO:0000259" key="4">
    <source>
        <dbReference type="PROSITE" id="PS50871"/>
    </source>
</evidence>
<sequence length="52" mass="5902">MAVKRKHKRNTIIKYNQVTTNIGNGYNANTGKFVAPVSGIYMFAITVSTYRY</sequence>